<keyword evidence="4" id="KW-1185">Reference proteome</keyword>
<accession>A0A485K6U7</accession>
<evidence type="ECO:0000313" key="4">
    <source>
        <dbReference type="Proteomes" id="UP000332933"/>
    </source>
</evidence>
<reference evidence="3 4" key="1">
    <citation type="submission" date="2019-03" db="EMBL/GenBank/DDBJ databases">
        <authorList>
            <person name="Gaulin E."/>
            <person name="Dumas B."/>
        </authorList>
    </citation>
    <scope>NUCLEOTIDE SEQUENCE [LARGE SCALE GENOMIC DNA]</scope>
    <source>
        <strain evidence="3">CBS 568.67</strain>
    </source>
</reference>
<organism evidence="3 4">
    <name type="scientific">Aphanomyces stellatus</name>
    <dbReference type="NCBI Taxonomy" id="120398"/>
    <lineage>
        <taxon>Eukaryota</taxon>
        <taxon>Sar</taxon>
        <taxon>Stramenopiles</taxon>
        <taxon>Oomycota</taxon>
        <taxon>Saprolegniomycetes</taxon>
        <taxon>Saprolegniales</taxon>
        <taxon>Verrucalvaceae</taxon>
        <taxon>Aphanomyces</taxon>
    </lineage>
</organism>
<dbReference type="OrthoDB" id="10436003at2759"/>
<dbReference type="Proteomes" id="UP000332933">
    <property type="component" value="Unassembled WGS sequence"/>
</dbReference>
<dbReference type="AlphaFoldDB" id="A0A485K6U7"/>
<reference evidence="2" key="2">
    <citation type="submission" date="2019-06" db="EMBL/GenBank/DDBJ databases">
        <title>Genomics analysis of Aphanomyces spp. identifies a new class of oomycete effector associated with host adaptation.</title>
        <authorList>
            <person name="Gaulin E."/>
        </authorList>
    </citation>
    <scope>NUCLEOTIDE SEQUENCE</scope>
    <source>
        <strain evidence="2">CBS 578.67</strain>
    </source>
</reference>
<keyword evidence="1" id="KW-1133">Transmembrane helix</keyword>
<evidence type="ECO:0000256" key="1">
    <source>
        <dbReference type="SAM" id="Phobius"/>
    </source>
</evidence>
<proteinExistence type="predicted"/>
<keyword evidence="1" id="KW-0812">Transmembrane</keyword>
<protein>
    <submittedName>
        <fullName evidence="3">Aste57867_1041 protein</fullName>
    </submittedName>
</protein>
<evidence type="ECO:0000313" key="3">
    <source>
        <dbReference type="EMBL" id="VFT78263.1"/>
    </source>
</evidence>
<dbReference type="EMBL" id="CAADRA010000070">
    <property type="protein sequence ID" value="VFT78263.1"/>
    <property type="molecule type" value="Genomic_DNA"/>
</dbReference>
<keyword evidence="1" id="KW-0472">Membrane</keyword>
<feature type="transmembrane region" description="Helical" evidence="1">
    <location>
        <begin position="12"/>
        <end position="30"/>
    </location>
</feature>
<evidence type="ECO:0000313" key="2">
    <source>
        <dbReference type="EMBL" id="KAF0719445.1"/>
    </source>
</evidence>
<sequence length="80" mass="8815">MGETMERSDGFAWMWGTALACLILCAYFIWKKNPAQPNPWGNAEPERSVVTVNDETNQVYVAQATPVVVPVATDTPAKMV</sequence>
<name>A0A485K6U7_9STRA</name>
<gene>
    <name evidence="3" type="primary">Aste57867_1041</name>
    <name evidence="2" type="ORF">As57867_001040</name>
    <name evidence="3" type="ORF">ASTE57867_1041</name>
</gene>
<dbReference type="EMBL" id="VJMH01000070">
    <property type="protein sequence ID" value="KAF0719445.1"/>
    <property type="molecule type" value="Genomic_DNA"/>
</dbReference>
<dbReference type="PROSITE" id="PS51257">
    <property type="entry name" value="PROKAR_LIPOPROTEIN"/>
    <property type="match status" value="1"/>
</dbReference>